<comment type="caution">
    <text evidence="2">The sequence shown here is derived from an EMBL/GenBank/DDBJ whole genome shotgun (WGS) entry which is preliminary data.</text>
</comment>
<dbReference type="PROSITE" id="PS51257">
    <property type="entry name" value="PROKAR_LIPOPROTEIN"/>
    <property type="match status" value="1"/>
</dbReference>
<dbReference type="Proteomes" id="UP000886876">
    <property type="component" value="Unassembled WGS sequence"/>
</dbReference>
<evidence type="ECO:0000256" key="1">
    <source>
        <dbReference type="SAM" id="SignalP"/>
    </source>
</evidence>
<dbReference type="Pfam" id="PF14270">
    <property type="entry name" value="DUF4358"/>
    <property type="match status" value="1"/>
</dbReference>
<accession>A0A9D1G5Q5</accession>
<feature type="signal peptide" evidence="1">
    <location>
        <begin position="1"/>
        <end position="25"/>
    </location>
</feature>
<evidence type="ECO:0000313" key="2">
    <source>
        <dbReference type="EMBL" id="HIS97830.1"/>
    </source>
</evidence>
<evidence type="ECO:0000313" key="3">
    <source>
        <dbReference type="Proteomes" id="UP000886876"/>
    </source>
</evidence>
<organism evidence="2 3">
    <name type="scientific">Candidatus Scatomorpha pullistercoris</name>
    <dbReference type="NCBI Taxonomy" id="2840929"/>
    <lineage>
        <taxon>Bacteria</taxon>
        <taxon>Bacillati</taxon>
        <taxon>Bacillota</taxon>
        <taxon>Clostridia</taxon>
        <taxon>Eubacteriales</taxon>
        <taxon>Candidatus Scatomorpha</taxon>
    </lineage>
</organism>
<proteinExistence type="predicted"/>
<name>A0A9D1G5Q5_9FIRM</name>
<feature type="chain" id="PRO_5039191368" evidence="1">
    <location>
        <begin position="26"/>
        <end position="159"/>
    </location>
</feature>
<reference evidence="2" key="2">
    <citation type="journal article" date="2021" name="PeerJ">
        <title>Extensive microbial diversity within the chicken gut microbiome revealed by metagenomics and culture.</title>
        <authorList>
            <person name="Gilroy R."/>
            <person name="Ravi A."/>
            <person name="Getino M."/>
            <person name="Pursley I."/>
            <person name="Horton D.L."/>
            <person name="Alikhan N.F."/>
            <person name="Baker D."/>
            <person name="Gharbi K."/>
            <person name="Hall N."/>
            <person name="Watson M."/>
            <person name="Adriaenssens E.M."/>
            <person name="Foster-Nyarko E."/>
            <person name="Jarju S."/>
            <person name="Secka A."/>
            <person name="Antonio M."/>
            <person name="Oren A."/>
            <person name="Chaudhuri R.R."/>
            <person name="La Ragione R."/>
            <person name="Hildebrand F."/>
            <person name="Pallen M.J."/>
        </authorList>
    </citation>
    <scope>NUCLEOTIDE SEQUENCE</scope>
    <source>
        <strain evidence="2">ChiHecec3B27-6122</strain>
    </source>
</reference>
<protein>
    <submittedName>
        <fullName evidence="2">DUF4358 domain-containing protein</fullName>
    </submittedName>
</protein>
<sequence>MKKAAFLTALALALCIILSACGSEAAAEPEMSEVVAAVEAVVPTDNMTEMPGSYLENVFKLTTEQYADCHVMSTNVGTSIDEFGIFKGADEAQAAELKSAVEAYLKFRLDSWMPEYLPEEFPKLQSAKVWTDGNYVMYAILSDDMLAAAGSAFEGCFKG</sequence>
<dbReference type="InterPro" id="IPR025648">
    <property type="entry name" value="DUF4358"/>
</dbReference>
<keyword evidence="1" id="KW-0732">Signal</keyword>
<reference evidence="2" key="1">
    <citation type="submission" date="2020-10" db="EMBL/GenBank/DDBJ databases">
        <authorList>
            <person name="Gilroy R."/>
        </authorList>
    </citation>
    <scope>NUCLEOTIDE SEQUENCE</scope>
    <source>
        <strain evidence="2">ChiHecec3B27-6122</strain>
    </source>
</reference>
<dbReference type="EMBL" id="DVJS01000190">
    <property type="protein sequence ID" value="HIS97830.1"/>
    <property type="molecule type" value="Genomic_DNA"/>
</dbReference>
<dbReference type="AlphaFoldDB" id="A0A9D1G5Q5"/>
<gene>
    <name evidence="2" type="ORF">IAD42_07650</name>
</gene>